<dbReference type="Pfam" id="PF00226">
    <property type="entry name" value="DnaJ"/>
    <property type="match status" value="1"/>
</dbReference>
<gene>
    <name evidence="2" type="ORF">ABIE08_001811</name>
</gene>
<dbReference type="PRINTS" id="PR00625">
    <property type="entry name" value="JDOMAIN"/>
</dbReference>
<dbReference type="InterPro" id="IPR007791">
    <property type="entry name" value="DjlA_N"/>
</dbReference>
<dbReference type="SUPFAM" id="SSF46565">
    <property type="entry name" value="Chaperone J-domain"/>
    <property type="match status" value="1"/>
</dbReference>
<organism evidence="2 3">
    <name type="scientific">Kaistia defluvii</name>
    <dbReference type="NCBI Taxonomy" id="410841"/>
    <lineage>
        <taxon>Bacteria</taxon>
        <taxon>Pseudomonadati</taxon>
        <taxon>Pseudomonadota</taxon>
        <taxon>Alphaproteobacteria</taxon>
        <taxon>Hyphomicrobiales</taxon>
        <taxon>Kaistiaceae</taxon>
        <taxon>Kaistia</taxon>
    </lineage>
</organism>
<dbReference type="InterPro" id="IPR001623">
    <property type="entry name" value="DnaJ_domain"/>
</dbReference>
<dbReference type="InterPro" id="IPR029024">
    <property type="entry name" value="TerB-like"/>
</dbReference>
<dbReference type="EMBL" id="JBEPSM010000001">
    <property type="protein sequence ID" value="MET4633898.1"/>
    <property type="molecule type" value="Genomic_DNA"/>
</dbReference>
<evidence type="ECO:0000259" key="1">
    <source>
        <dbReference type="PROSITE" id="PS50076"/>
    </source>
</evidence>
<dbReference type="Proteomes" id="UP001549321">
    <property type="component" value="Unassembled WGS sequence"/>
</dbReference>
<evidence type="ECO:0000313" key="3">
    <source>
        <dbReference type="Proteomes" id="UP001549321"/>
    </source>
</evidence>
<dbReference type="SMART" id="SM00271">
    <property type="entry name" value="DnaJ"/>
    <property type="match status" value="1"/>
</dbReference>
<dbReference type="CDD" id="cd07316">
    <property type="entry name" value="terB_like_DjlA"/>
    <property type="match status" value="1"/>
</dbReference>
<dbReference type="Pfam" id="PF05099">
    <property type="entry name" value="TerB"/>
    <property type="match status" value="1"/>
</dbReference>
<name>A0ABV2QZG2_9HYPH</name>
<dbReference type="SUPFAM" id="SSF158682">
    <property type="entry name" value="TerB-like"/>
    <property type="match status" value="1"/>
</dbReference>
<dbReference type="InterPro" id="IPR036869">
    <property type="entry name" value="J_dom_sf"/>
</dbReference>
<comment type="caution">
    <text evidence="2">The sequence shown here is derived from an EMBL/GenBank/DDBJ whole genome shotgun (WGS) entry which is preliminary data.</text>
</comment>
<sequence>MCATPWTLALGERDAYGSPMTIWQRLGDLIRQLPGSCTIGRALDDLIETVRTALSGSPVERRQVAFSVSMIALSAKMAKADGVVTRDEVAAFEQLFDIPPTEHQNVARLFNLAKQDVAGFDAYARKLASLFDPGSSVFEDIVDGLFHIAKADGMVHQDELAFLDHVASIFGISEAAFARIRSRHIVPEEGDPYLILGIDRGASNDDVKRHYRRIVSETHPDKLIARGVPAEFLAIATAKLAALNGAYDRIRRERAFA</sequence>
<dbReference type="CDD" id="cd06257">
    <property type="entry name" value="DnaJ"/>
    <property type="match status" value="1"/>
</dbReference>
<evidence type="ECO:0000313" key="2">
    <source>
        <dbReference type="EMBL" id="MET4633898.1"/>
    </source>
</evidence>
<feature type="domain" description="J" evidence="1">
    <location>
        <begin position="191"/>
        <end position="255"/>
    </location>
</feature>
<accession>A0ABV2QZG2</accession>
<keyword evidence="3" id="KW-1185">Reference proteome</keyword>
<dbReference type="Gene3D" id="1.10.3680.10">
    <property type="entry name" value="TerB-like"/>
    <property type="match status" value="1"/>
</dbReference>
<dbReference type="Gene3D" id="1.10.287.110">
    <property type="entry name" value="DnaJ domain"/>
    <property type="match status" value="1"/>
</dbReference>
<proteinExistence type="predicted"/>
<protein>
    <submittedName>
        <fullName evidence="2">DnaJ like chaperone protein</fullName>
    </submittedName>
</protein>
<dbReference type="PROSITE" id="PS50076">
    <property type="entry name" value="DNAJ_2"/>
    <property type="match status" value="1"/>
</dbReference>
<reference evidence="2 3" key="1">
    <citation type="submission" date="2024-06" db="EMBL/GenBank/DDBJ databases">
        <title>Sorghum-associated microbial communities from plants grown in Nebraska, USA.</title>
        <authorList>
            <person name="Schachtman D."/>
        </authorList>
    </citation>
    <scope>NUCLEOTIDE SEQUENCE [LARGE SCALE GENOMIC DNA]</scope>
    <source>
        <strain evidence="2 3">3207</strain>
    </source>
</reference>